<dbReference type="InterPro" id="IPR004929">
    <property type="entry name" value="I-spanin"/>
</dbReference>
<dbReference type="RefSeq" id="WP_187522635.1">
    <property type="nucleotide sequence ID" value="NZ_JACONW010000124.1"/>
</dbReference>
<evidence type="ECO:0000313" key="2">
    <source>
        <dbReference type="EMBL" id="MBC3952192.1"/>
    </source>
</evidence>
<dbReference type="Pfam" id="PF03245">
    <property type="entry name" value="Phage_lysis"/>
    <property type="match status" value="1"/>
</dbReference>
<keyword evidence="1" id="KW-1133">Transmembrane helix</keyword>
<name>A0ABR7B4U7_9PSED</name>
<gene>
    <name evidence="2" type="ORF">H8S59_20650</name>
</gene>
<keyword evidence="3" id="KW-1185">Reference proteome</keyword>
<keyword evidence="1" id="KW-0812">Transmembrane</keyword>
<dbReference type="EMBL" id="JACONW010000124">
    <property type="protein sequence ID" value="MBC3952192.1"/>
    <property type="molecule type" value="Genomic_DNA"/>
</dbReference>
<organism evidence="2 3">
    <name type="scientific">Pseudomonas folii</name>
    <dbReference type="NCBI Taxonomy" id="2762593"/>
    <lineage>
        <taxon>Bacteria</taxon>
        <taxon>Pseudomonadati</taxon>
        <taxon>Pseudomonadota</taxon>
        <taxon>Gammaproteobacteria</taxon>
        <taxon>Pseudomonadales</taxon>
        <taxon>Pseudomonadaceae</taxon>
        <taxon>Pseudomonas</taxon>
    </lineage>
</organism>
<feature type="transmembrane region" description="Helical" evidence="1">
    <location>
        <begin position="7"/>
        <end position="27"/>
    </location>
</feature>
<evidence type="ECO:0000256" key="1">
    <source>
        <dbReference type="SAM" id="Phobius"/>
    </source>
</evidence>
<keyword evidence="1" id="KW-0472">Membrane</keyword>
<sequence length="164" mass="18097">MSALFKWIPLTDWIVLALLISSAYLAVRLDNVTTDRNVVALERDAGREKVRQLTAANESRKKTQKLLLDLDTRHTQEQARADEKNDAMLTAVANGAQRVYVNARCPAVRTATRATGQPDEESRAQLDPAVAERILHTGVDGDDAIRQLSALQEYVETVCLGRAG</sequence>
<proteinExistence type="predicted"/>
<reference evidence="2 3" key="1">
    <citation type="submission" date="2020-08" db="EMBL/GenBank/DDBJ databases">
        <title>Putative novel bacterial strains isolated from necrotic wheat leaf tissues caused by Xanthomonas translucens.</title>
        <authorList>
            <person name="Tambong J.T."/>
        </authorList>
    </citation>
    <scope>NUCLEOTIDE SEQUENCE [LARGE SCALE GENOMIC DNA]</scope>
    <source>
        <strain evidence="2 3">DOAB 1069</strain>
    </source>
</reference>
<evidence type="ECO:0000313" key="3">
    <source>
        <dbReference type="Proteomes" id="UP000651852"/>
    </source>
</evidence>
<accession>A0ABR7B4U7</accession>
<comment type="caution">
    <text evidence="2">The sequence shown here is derived from an EMBL/GenBank/DDBJ whole genome shotgun (WGS) entry which is preliminary data.</text>
</comment>
<dbReference type="Proteomes" id="UP000651852">
    <property type="component" value="Unassembled WGS sequence"/>
</dbReference>
<protein>
    <submittedName>
        <fullName evidence="2">Lysis protein</fullName>
    </submittedName>
</protein>